<evidence type="ECO:0000313" key="7">
    <source>
        <dbReference type="Proteomes" id="UP001170954"/>
    </source>
</evidence>
<evidence type="ECO:0000256" key="3">
    <source>
        <dbReference type="ARBA" id="ARBA00023237"/>
    </source>
</evidence>
<comment type="caution">
    <text evidence="6">The sequence shown here is derived from an EMBL/GenBank/DDBJ whole genome shotgun (WGS) entry which is preliminary data.</text>
</comment>
<name>A0ABT7NNZ5_9SPHI</name>
<evidence type="ECO:0000256" key="1">
    <source>
        <dbReference type="ARBA" id="ARBA00004442"/>
    </source>
</evidence>
<reference evidence="6" key="2">
    <citation type="journal article" date="2022" name="Sci. Total Environ.">
        <title>Prevalence, transmission, and molecular epidemiology of tet(X)-positive bacteria among humans, animals, and environmental niches in China: An epidemiological, and genomic-based study.</title>
        <authorList>
            <person name="Dong N."/>
            <person name="Zeng Y."/>
            <person name="Cai C."/>
            <person name="Sun C."/>
            <person name="Lu J."/>
            <person name="Liu C."/>
            <person name="Zhou H."/>
            <person name="Sun Q."/>
            <person name="Shu L."/>
            <person name="Wang H."/>
            <person name="Wang Y."/>
            <person name="Wang S."/>
            <person name="Wu C."/>
            <person name="Chan E.W."/>
            <person name="Chen G."/>
            <person name="Shen Z."/>
            <person name="Chen S."/>
            <person name="Zhang R."/>
        </authorList>
    </citation>
    <scope>NUCLEOTIDE SEQUENCE</scope>
    <source>
        <strain evidence="6">R1692</strain>
    </source>
</reference>
<proteinExistence type="predicted"/>
<evidence type="ECO:0000256" key="4">
    <source>
        <dbReference type="SAM" id="SignalP"/>
    </source>
</evidence>
<dbReference type="SUPFAM" id="SSF49464">
    <property type="entry name" value="Carboxypeptidase regulatory domain-like"/>
    <property type="match status" value="1"/>
</dbReference>
<dbReference type="InterPro" id="IPR036942">
    <property type="entry name" value="Beta-barrel_TonB_sf"/>
</dbReference>
<dbReference type="Pfam" id="PF14905">
    <property type="entry name" value="OMP_b-brl_3"/>
    <property type="match status" value="1"/>
</dbReference>
<accession>A0ABT7NNZ5</accession>
<dbReference type="Proteomes" id="UP001170954">
    <property type="component" value="Unassembled WGS sequence"/>
</dbReference>
<comment type="subcellular location">
    <subcellularLocation>
        <location evidence="1">Cell outer membrane</location>
    </subcellularLocation>
</comment>
<reference evidence="6" key="1">
    <citation type="submission" date="2020-06" db="EMBL/GenBank/DDBJ databases">
        <authorList>
            <person name="Dong N."/>
        </authorList>
    </citation>
    <scope>NUCLEOTIDE SEQUENCE</scope>
    <source>
        <strain evidence="6">R1692</strain>
    </source>
</reference>
<dbReference type="SUPFAM" id="SSF56935">
    <property type="entry name" value="Porins"/>
    <property type="match status" value="1"/>
</dbReference>
<keyword evidence="4" id="KW-0732">Signal</keyword>
<dbReference type="InterPro" id="IPR041700">
    <property type="entry name" value="OMP_b-brl_3"/>
</dbReference>
<dbReference type="RefSeq" id="WP_149527064.1">
    <property type="nucleotide sequence ID" value="NZ_CP030848.1"/>
</dbReference>
<dbReference type="InterPro" id="IPR008969">
    <property type="entry name" value="CarboxyPept-like_regulatory"/>
</dbReference>
<organism evidence="6 7">
    <name type="scientific">Sphingobacterium hotanense</name>
    <dbReference type="NCBI Taxonomy" id="649196"/>
    <lineage>
        <taxon>Bacteria</taxon>
        <taxon>Pseudomonadati</taxon>
        <taxon>Bacteroidota</taxon>
        <taxon>Sphingobacteriia</taxon>
        <taxon>Sphingobacteriales</taxon>
        <taxon>Sphingobacteriaceae</taxon>
        <taxon>Sphingobacterium</taxon>
    </lineage>
</organism>
<keyword evidence="2" id="KW-0472">Membrane</keyword>
<sequence>MKLLTTVLLSLVLGFISLQTSAQSKISGSIVDESDKTKLANATVMLLQAKDSILVDFTRVNADGKFAINNPDNQDYLLIISYPKFGDYFQTIKKGAGNVALGEIELQSAANLIEEVLITGKIPVVIKGDTTEYDASSFVTEKNAKVEDLLKVLPGISVDASGKITAQGKTVEKVLVDGEEFFGDDPTLVTRNIRSDMVDKVQVYEKKSEQAERTGVDDGTRIQTINVKLKEDAKNGSFGKAELAGGLGNDKEYYMGKLAYNKFKGSFKLGAYLMGSTDGKFSLSWQEQEKFNMSDTESGMTGDGGFFMVRNSDEFSNWDGKGHPKAISLGASVMDAWKDKKHKLNASYKFARIENDVYENTLRQNATNEGVINTEENKNIGSDANKHRVNAKYDLAIDSLSTLTFKVSADRTHADRATNVDASTWRDGTLASDNTSNQQEMSNITNVTYNAFYTKKFKKEGRSISLTFAGSNAENNNELQVKSELNNRITAARDTVDQFKDGNSKTDNLSTSIVYSEPLSKRWRSSIGYDFSQSKAHSVLSSFNKSASGEYNDFDREFSNDFNFNTRTNSANLTFGYKSDKIDFNVTNTLRHDDMNMFNNLDTVDLKRDYLTFTPNARLRYSFTKTKALGLGYRRYTQLPSLTQIQPLRQNTDQLNQTIGNENLKPSINNSFSLDGGSYEMMKGRYFYLGTNVTQTKRAIQMNETVFPDGSRILMYDNADKDAYSAFAYAGSGFNVIAKHQIKADINLGANYSSSYNLIRDVPRQNYEDIPYDENKSTTYDYNIRFGLEKNTTKGVDFEVGARPGWRVMRSTFTPDRNSEGFTLIGDARVRAYLPAKFQLYADLAYTYEAPTKTYAEKFERAIFTPGVSKKFLKGENLVVDFYVNDILNQNKGFSRRQTVNSFTQETFNTISRYFMLKVSWDFTSMKGAE</sequence>
<evidence type="ECO:0000313" key="6">
    <source>
        <dbReference type="EMBL" id="MDM1048900.1"/>
    </source>
</evidence>
<gene>
    <name evidence="6" type="ORF">HX018_11710</name>
</gene>
<protein>
    <submittedName>
        <fullName evidence="6">Outer membrane beta-barrel protein</fullName>
    </submittedName>
</protein>
<feature type="signal peptide" evidence="4">
    <location>
        <begin position="1"/>
        <end position="22"/>
    </location>
</feature>
<keyword evidence="3" id="KW-0998">Cell outer membrane</keyword>
<feature type="chain" id="PRO_5046981299" evidence="4">
    <location>
        <begin position="23"/>
        <end position="930"/>
    </location>
</feature>
<evidence type="ECO:0000256" key="2">
    <source>
        <dbReference type="ARBA" id="ARBA00023136"/>
    </source>
</evidence>
<keyword evidence="7" id="KW-1185">Reference proteome</keyword>
<evidence type="ECO:0000259" key="5">
    <source>
        <dbReference type="Pfam" id="PF14905"/>
    </source>
</evidence>
<dbReference type="Gene3D" id="2.40.170.20">
    <property type="entry name" value="TonB-dependent receptor, beta-barrel domain"/>
    <property type="match status" value="1"/>
</dbReference>
<feature type="domain" description="Outer membrane protein beta-barrel" evidence="5">
    <location>
        <begin position="455"/>
        <end position="757"/>
    </location>
</feature>
<dbReference type="EMBL" id="JACAGK010000032">
    <property type="protein sequence ID" value="MDM1048900.1"/>
    <property type="molecule type" value="Genomic_DNA"/>
</dbReference>
<dbReference type="Pfam" id="PF13715">
    <property type="entry name" value="CarbopepD_reg_2"/>
    <property type="match status" value="1"/>
</dbReference>